<feature type="transmembrane region" description="Helical" evidence="1">
    <location>
        <begin position="286"/>
        <end position="306"/>
    </location>
</feature>
<reference evidence="2" key="1">
    <citation type="submission" date="2020-05" db="EMBL/GenBank/DDBJ databases">
        <authorList>
            <person name="Chiriac C."/>
            <person name="Salcher M."/>
            <person name="Ghai R."/>
            <person name="Kavagutti S V."/>
        </authorList>
    </citation>
    <scope>NUCLEOTIDE SEQUENCE</scope>
</reference>
<keyword evidence="1" id="KW-1133">Transmembrane helix</keyword>
<dbReference type="InterPro" id="IPR036890">
    <property type="entry name" value="HATPase_C_sf"/>
</dbReference>
<sequence>MNSVAADPTVPIGGRWAIALLPSLWLFPIFIFVTPIIEPASPNPHSFLDWTIASSLSLIPPLFIVYIAHLTYFKNRAIRPRPDYSVFILGMLAGAVKGATLSALASMLDLLPSSGNHDLIFRTINSALIGALFFPLMSLFWATRERFITKRANITQEISNLISGIQASAEVTKILRGSVISKTDSAISEILSTTKNYFNQITSFSTEKQWAGLAEHLRTSATETVSPLSHALNLSDIDKAETESHQPWYSNLSVDFSPTIPWIVALFAVTSFKGIIDFLGLRLGSIAFLSRILLITVIFYLANFLLSRFKSVKGNYVILALFFASLSSSIFNAEIAKLINHPITFAQNFVSFLWVFFLSIVTGVISSQLRFQNKRFVLLTEIVDQKRIEAAIARREEILVSRQIARYLHGSLQSTFMGSALAIEKAGLRGDEKLLKQEIVKAYEKLAMPSADYFTRPVTNFDDELALIISKWDGIISIASEVNWSERNLHSELIRELSDVINEAIANSFRHGHASDVSVRVNSDRPGHVLMNIDDNGTGPTLGTPGFGSDIFDSIAGAAWYLKKSEIMPGAVFQIEVSY</sequence>
<organism evidence="2">
    <name type="scientific">freshwater metagenome</name>
    <dbReference type="NCBI Taxonomy" id="449393"/>
    <lineage>
        <taxon>unclassified sequences</taxon>
        <taxon>metagenomes</taxon>
        <taxon>ecological metagenomes</taxon>
    </lineage>
</organism>
<dbReference type="EMBL" id="CAEZWO010000086">
    <property type="protein sequence ID" value="CAB4663809.1"/>
    <property type="molecule type" value="Genomic_DNA"/>
</dbReference>
<evidence type="ECO:0000313" key="2">
    <source>
        <dbReference type="EMBL" id="CAB4663809.1"/>
    </source>
</evidence>
<dbReference type="Gene3D" id="3.30.565.10">
    <property type="entry name" value="Histidine kinase-like ATPase, C-terminal domain"/>
    <property type="match status" value="1"/>
</dbReference>
<evidence type="ECO:0000256" key="1">
    <source>
        <dbReference type="SAM" id="Phobius"/>
    </source>
</evidence>
<feature type="transmembrane region" description="Helical" evidence="1">
    <location>
        <begin position="345"/>
        <end position="365"/>
    </location>
</feature>
<feature type="transmembrane region" description="Helical" evidence="1">
    <location>
        <begin position="119"/>
        <end position="142"/>
    </location>
</feature>
<name>A0A6J6LSH6_9ZZZZ</name>
<protein>
    <submittedName>
        <fullName evidence="2">Unannotated protein</fullName>
    </submittedName>
</protein>
<proteinExistence type="predicted"/>
<dbReference type="AlphaFoldDB" id="A0A6J6LSH6"/>
<dbReference type="SUPFAM" id="SSF55874">
    <property type="entry name" value="ATPase domain of HSP90 chaperone/DNA topoisomerase II/histidine kinase"/>
    <property type="match status" value="1"/>
</dbReference>
<accession>A0A6J6LSH6</accession>
<gene>
    <name evidence="2" type="ORF">UFOPK2254_00912</name>
</gene>
<feature type="transmembrane region" description="Helical" evidence="1">
    <location>
        <begin position="12"/>
        <end position="32"/>
    </location>
</feature>
<keyword evidence="1" id="KW-0472">Membrane</keyword>
<feature type="transmembrane region" description="Helical" evidence="1">
    <location>
        <begin position="84"/>
        <end position="107"/>
    </location>
</feature>
<keyword evidence="1" id="KW-0812">Transmembrane</keyword>
<feature type="transmembrane region" description="Helical" evidence="1">
    <location>
        <begin position="52"/>
        <end position="72"/>
    </location>
</feature>
<feature type="transmembrane region" description="Helical" evidence="1">
    <location>
        <begin position="318"/>
        <end position="339"/>
    </location>
</feature>